<feature type="chain" id="PRO_5004921451" description="SAF domain-containing protein" evidence="4">
    <location>
        <begin position="26"/>
        <end position="317"/>
    </location>
</feature>
<dbReference type="PANTHER" id="PTHR36307:SF1">
    <property type="entry name" value="FLAGELLA BASAL BODY P-RING FORMATION PROTEIN FLGA"/>
    <property type="match status" value="1"/>
</dbReference>
<dbReference type="AlphaFoldDB" id="W9GX31"/>
<feature type="domain" description="SAF" evidence="5">
    <location>
        <begin position="185"/>
        <end position="247"/>
    </location>
</feature>
<dbReference type="Gene3D" id="2.30.30.760">
    <property type="match status" value="1"/>
</dbReference>
<evidence type="ECO:0000256" key="4">
    <source>
        <dbReference type="SAM" id="SignalP"/>
    </source>
</evidence>
<dbReference type="SMART" id="SM00858">
    <property type="entry name" value="SAF"/>
    <property type="match status" value="1"/>
</dbReference>
<feature type="signal peptide" evidence="4">
    <location>
        <begin position="1"/>
        <end position="25"/>
    </location>
</feature>
<evidence type="ECO:0000313" key="7">
    <source>
        <dbReference type="Proteomes" id="UP000019486"/>
    </source>
</evidence>
<dbReference type="CDD" id="cd11614">
    <property type="entry name" value="SAF_CpaB_FlgA_like"/>
    <property type="match status" value="1"/>
</dbReference>
<dbReference type="InterPro" id="IPR017585">
    <property type="entry name" value="SAF_FlgA"/>
</dbReference>
<name>W9GX31_9PROT</name>
<evidence type="ECO:0000313" key="6">
    <source>
        <dbReference type="EMBL" id="EWY37166.1"/>
    </source>
</evidence>
<comment type="subcellular location">
    <subcellularLocation>
        <location evidence="1">Periplasm</location>
    </subcellularLocation>
</comment>
<dbReference type="RefSeq" id="WP_051513396.1">
    <property type="nucleotide sequence ID" value="NZ_AVFL01000030.1"/>
</dbReference>
<evidence type="ECO:0000259" key="5">
    <source>
        <dbReference type="SMART" id="SM00858"/>
    </source>
</evidence>
<dbReference type="InterPro" id="IPR039246">
    <property type="entry name" value="Flagellar_FlgA"/>
</dbReference>
<dbReference type="OrthoDB" id="7727421at2"/>
<dbReference type="GO" id="GO:0044780">
    <property type="term" value="P:bacterial-type flagellum assembly"/>
    <property type="evidence" value="ECO:0007669"/>
    <property type="project" value="InterPro"/>
</dbReference>
<gene>
    <name evidence="6" type="ORF">N825_21500</name>
</gene>
<proteinExistence type="predicted"/>
<evidence type="ECO:0000256" key="2">
    <source>
        <dbReference type="ARBA" id="ARBA00022729"/>
    </source>
</evidence>
<dbReference type="GO" id="GO:0042597">
    <property type="term" value="C:periplasmic space"/>
    <property type="evidence" value="ECO:0007669"/>
    <property type="project" value="UniProtKB-SubCell"/>
</dbReference>
<accession>W9GX31</accession>
<evidence type="ECO:0000256" key="3">
    <source>
        <dbReference type="ARBA" id="ARBA00022764"/>
    </source>
</evidence>
<dbReference type="Gene3D" id="3.90.1210.10">
    <property type="entry name" value="Antifreeze-like/N-acetylneuraminic acid synthase C-terminal domain"/>
    <property type="match status" value="1"/>
</dbReference>
<keyword evidence="2 4" id="KW-0732">Signal</keyword>
<sequence>MNKLSRIVLAAALSISALSLSTAEAATLRADATIDGDTVRLGDLFDDVGDKAGEQIGRAPAPGKRATYDANFLYRLASYHQLSWRPASAFDRIVVTRDSAVVNAEMIRAAVATELADRTDADRLDVDLDNKLVELHLPTGQAATLRLESVSFDQVQGRFNGVVVTPADGPDQTRTMISGRVAAIIEVPVLTKRVKPGEVITAGDIGFTEVRMNRIGAELLRNADELVGQTPRRLITANTPVRARDIQQPQVVNKGALVTMVLQHKSMMLTAQGKALEAGADGAVIRVVNTMSNRTVEAVVTGPNQVAVMKPGATALN</sequence>
<organism evidence="6 7">
    <name type="scientific">Skermanella stibiiresistens SB22</name>
    <dbReference type="NCBI Taxonomy" id="1385369"/>
    <lineage>
        <taxon>Bacteria</taxon>
        <taxon>Pseudomonadati</taxon>
        <taxon>Pseudomonadota</taxon>
        <taxon>Alphaproteobacteria</taxon>
        <taxon>Rhodospirillales</taxon>
        <taxon>Azospirillaceae</taxon>
        <taxon>Skermanella</taxon>
    </lineage>
</organism>
<dbReference type="EMBL" id="AVFL01000030">
    <property type="protein sequence ID" value="EWY37166.1"/>
    <property type="molecule type" value="Genomic_DNA"/>
</dbReference>
<comment type="caution">
    <text evidence="6">The sequence shown here is derived from an EMBL/GenBank/DDBJ whole genome shotgun (WGS) entry which is preliminary data.</text>
</comment>
<dbReference type="NCBIfam" id="TIGR03170">
    <property type="entry name" value="flgA_cterm"/>
    <property type="match status" value="1"/>
</dbReference>
<dbReference type="STRING" id="1385369.N825_21500"/>
<keyword evidence="7" id="KW-1185">Reference proteome</keyword>
<dbReference type="PANTHER" id="PTHR36307">
    <property type="entry name" value="FLAGELLA BASAL BODY P-RING FORMATION PROTEIN FLGA"/>
    <property type="match status" value="1"/>
</dbReference>
<keyword evidence="3" id="KW-0574">Periplasm</keyword>
<dbReference type="Proteomes" id="UP000019486">
    <property type="component" value="Unassembled WGS sequence"/>
</dbReference>
<dbReference type="Pfam" id="PF13144">
    <property type="entry name" value="ChapFlgA"/>
    <property type="match status" value="1"/>
</dbReference>
<evidence type="ECO:0000256" key="1">
    <source>
        <dbReference type="ARBA" id="ARBA00004418"/>
    </source>
</evidence>
<reference evidence="6 7" key="1">
    <citation type="submission" date="2013-08" db="EMBL/GenBank/DDBJ databases">
        <title>The genome sequence of Skermanella stibiiresistens.</title>
        <authorList>
            <person name="Zhu W."/>
            <person name="Wang G."/>
        </authorList>
    </citation>
    <scope>NUCLEOTIDE SEQUENCE [LARGE SCALE GENOMIC DNA]</scope>
    <source>
        <strain evidence="6 7">SB22</strain>
    </source>
</reference>
<dbReference type="InterPro" id="IPR013974">
    <property type="entry name" value="SAF"/>
</dbReference>
<protein>
    <recommendedName>
        <fullName evidence="5">SAF domain-containing protein</fullName>
    </recommendedName>
</protein>